<proteinExistence type="predicted"/>
<dbReference type="Gene3D" id="3.40.50.720">
    <property type="entry name" value="NAD(P)-binding Rossmann-like Domain"/>
    <property type="match status" value="1"/>
</dbReference>
<comment type="caution">
    <text evidence="6">The sequence shown here is derived from an EMBL/GenBank/DDBJ whole genome shotgun (WGS) entry which is preliminary data.</text>
</comment>
<evidence type="ECO:0000259" key="3">
    <source>
        <dbReference type="Pfam" id="PF08501"/>
    </source>
</evidence>
<dbReference type="CDD" id="cd01065">
    <property type="entry name" value="NAD_bind_Shikimate_DH"/>
    <property type="match status" value="1"/>
</dbReference>
<dbReference type="InterPro" id="IPR022893">
    <property type="entry name" value="Shikimate_DH_fam"/>
</dbReference>
<dbReference type="EMBL" id="NMVI01000018">
    <property type="protein sequence ID" value="OYN86684.1"/>
    <property type="molecule type" value="Genomic_DNA"/>
</dbReference>
<evidence type="ECO:0000313" key="6">
    <source>
        <dbReference type="EMBL" id="OYN91436.1"/>
    </source>
</evidence>
<dbReference type="PANTHER" id="PTHR21089:SF1">
    <property type="entry name" value="BIFUNCTIONAL 3-DEHYDROQUINATE DEHYDRATASE_SHIKIMATE DEHYDROGENASE, CHLOROPLASTIC"/>
    <property type="match status" value="1"/>
</dbReference>
<dbReference type="InterPro" id="IPR046346">
    <property type="entry name" value="Aminoacid_DH-like_N_sf"/>
</dbReference>
<evidence type="ECO:0000313" key="7">
    <source>
        <dbReference type="Proteomes" id="UP000216300"/>
    </source>
</evidence>
<evidence type="ECO:0000313" key="8">
    <source>
        <dbReference type="Proteomes" id="UP000216533"/>
    </source>
</evidence>
<dbReference type="Proteomes" id="UP000216300">
    <property type="component" value="Unassembled WGS sequence"/>
</dbReference>
<comment type="pathway">
    <text evidence="1">Metabolic intermediate biosynthesis; chorismate biosynthesis; chorismate from D-erythrose 4-phosphate and phosphoenolpyruvate: step 4/7.</text>
</comment>
<protein>
    <submittedName>
        <fullName evidence="6">Shikimate dehydrogenase</fullName>
    </submittedName>
</protein>
<dbReference type="NCBIfam" id="NF001311">
    <property type="entry name" value="PRK00258.1-3"/>
    <property type="match status" value="1"/>
</dbReference>
<dbReference type="PANTHER" id="PTHR21089">
    <property type="entry name" value="SHIKIMATE DEHYDROGENASE"/>
    <property type="match status" value="1"/>
</dbReference>
<evidence type="ECO:0000256" key="1">
    <source>
        <dbReference type="ARBA" id="ARBA00004871"/>
    </source>
</evidence>
<dbReference type="GO" id="GO:0005829">
    <property type="term" value="C:cytosol"/>
    <property type="evidence" value="ECO:0007669"/>
    <property type="project" value="TreeGrafter"/>
</dbReference>
<keyword evidence="7" id="KW-1185">Reference proteome</keyword>
<dbReference type="SUPFAM" id="SSF51735">
    <property type="entry name" value="NAD(P)-binding Rossmann-fold domains"/>
    <property type="match status" value="1"/>
</dbReference>
<dbReference type="OrthoDB" id="9776868at2"/>
<reference evidence="7 8" key="1">
    <citation type="submission" date="2017-07" db="EMBL/GenBank/DDBJ databases">
        <title>Draft whole genome sequences of clinical Proprionibacteriaceae strains.</title>
        <authorList>
            <person name="Bernier A.-M."/>
            <person name="Bernard K."/>
            <person name="Domingo M.-C."/>
        </authorList>
    </citation>
    <scope>NUCLEOTIDE SEQUENCE [LARGE SCALE GENOMIC DNA]</scope>
    <source>
        <strain evidence="6 7">NML 150081</strain>
        <strain evidence="5 8">NML 160184</strain>
    </source>
</reference>
<dbReference type="Pfam" id="PF08501">
    <property type="entry name" value="Shikimate_dh_N"/>
    <property type="match status" value="1"/>
</dbReference>
<dbReference type="Proteomes" id="UP000216533">
    <property type="component" value="Unassembled WGS sequence"/>
</dbReference>
<keyword evidence="2" id="KW-0057">Aromatic amino acid biosynthesis</keyword>
<accession>A0A255E573</accession>
<dbReference type="InterPro" id="IPR041121">
    <property type="entry name" value="SDH_C"/>
</dbReference>
<dbReference type="GO" id="GO:0050661">
    <property type="term" value="F:NADP binding"/>
    <property type="evidence" value="ECO:0007669"/>
    <property type="project" value="TreeGrafter"/>
</dbReference>
<dbReference type="Pfam" id="PF18317">
    <property type="entry name" value="SDH_C"/>
    <property type="match status" value="1"/>
</dbReference>
<dbReference type="EMBL" id="NMVJ01000006">
    <property type="protein sequence ID" value="OYN91436.1"/>
    <property type="molecule type" value="Genomic_DNA"/>
</dbReference>
<dbReference type="InterPro" id="IPR013708">
    <property type="entry name" value="Shikimate_DH-bd_N"/>
</dbReference>
<dbReference type="Gene3D" id="3.40.50.10860">
    <property type="entry name" value="Leucine Dehydrogenase, chain A, domain 1"/>
    <property type="match status" value="1"/>
</dbReference>
<keyword evidence="2" id="KW-0028">Amino-acid biosynthesis</keyword>
<gene>
    <name evidence="6" type="ORF">CGZ91_06100</name>
    <name evidence="5" type="ORF">CGZ92_09300</name>
</gene>
<dbReference type="SUPFAM" id="SSF53223">
    <property type="entry name" value="Aminoacid dehydrogenase-like, N-terminal domain"/>
    <property type="match status" value="1"/>
</dbReference>
<evidence type="ECO:0000313" key="5">
    <source>
        <dbReference type="EMBL" id="OYN86684.1"/>
    </source>
</evidence>
<feature type="domain" description="Shikimate dehydrogenase substrate binding N-terminal" evidence="3">
    <location>
        <begin position="5"/>
        <end position="84"/>
    </location>
</feature>
<evidence type="ECO:0000259" key="4">
    <source>
        <dbReference type="Pfam" id="PF18317"/>
    </source>
</evidence>
<dbReference type="GO" id="GO:0009423">
    <property type="term" value="P:chorismate biosynthetic process"/>
    <property type="evidence" value="ECO:0007669"/>
    <property type="project" value="TreeGrafter"/>
</dbReference>
<sequence length="268" mass="27539">MACGVIGSPIAHSLSPALHRAAYAALGLDWTYDAHEVTEEGLSGFLAGLGEQVRGLSVTAPLKVGLMQHGTPDAGAVAVGVANTWVRAADGSTTVHNTDVAGLVGAIRAAHLTVDDYAVIIGSGATARSAVVALQRIGCPRVGVMARSEEKAAGVVDFATGLGLQAKLAPFLMPSANDLIISTVPLEAVADRALGLVSSTKAVFDVVYDPWPSPLADQALRDGKPALSGLDLLAHQAVGQIELMTGRKVDVEVLLSAGRQELNRRAEA</sequence>
<evidence type="ECO:0000256" key="2">
    <source>
        <dbReference type="ARBA" id="ARBA00023141"/>
    </source>
</evidence>
<organism evidence="6 7">
    <name type="scientific">Parenemella sanctibonifatiensis</name>
    <dbReference type="NCBI Taxonomy" id="2016505"/>
    <lineage>
        <taxon>Bacteria</taxon>
        <taxon>Bacillati</taxon>
        <taxon>Actinomycetota</taxon>
        <taxon>Actinomycetes</taxon>
        <taxon>Propionibacteriales</taxon>
        <taxon>Propionibacteriaceae</taxon>
        <taxon>Parenemella</taxon>
    </lineage>
</organism>
<dbReference type="AlphaFoldDB" id="A0A255EIU2"/>
<dbReference type="InterPro" id="IPR036291">
    <property type="entry name" value="NAD(P)-bd_dom_sf"/>
</dbReference>
<dbReference type="GO" id="GO:0009073">
    <property type="term" value="P:aromatic amino acid family biosynthetic process"/>
    <property type="evidence" value="ECO:0007669"/>
    <property type="project" value="UniProtKB-KW"/>
</dbReference>
<feature type="domain" description="SDH C-terminal" evidence="4">
    <location>
        <begin position="229"/>
        <end position="254"/>
    </location>
</feature>
<accession>A0A255EIU2</accession>
<dbReference type="GO" id="GO:0019632">
    <property type="term" value="P:shikimate metabolic process"/>
    <property type="evidence" value="ECO:0007669"/>
    <property type="project" value="TreeGrafter"/>
</dbReference>
<dbReference type="GO" id="GO:0004764">
    <property type="term" value="F:shikimate 3-dehydrogenase (NADP+) activity"/>
    <property type="evidence" value="ECO:0007669"/>
    <property type="project" value="InterPro"/>
</dbReference>
<name>A0A255EIU2_9ACTN</name>